<dbReference type="EMBL" id="CACVKT020003563">
    <property type="protein sequence ID" value="CAC5384428.1"/>
    <property type="molecule type" value="Genomic_DNA"/>
</dbReference>
<gene>
    <name evidence="1" type="ORF">MCOR_20066</name>
</gene>
<dbReference type="Proteomes" id="UP000507470">
    <property type="component" value="Unassembled WGS sequence"/>
</dbReference>
<protein>
    <submittedName>
        <fullName evidence="1">Uncharacterized protein</fullName>
    </submittedName>
</protein>
<name>A0A6J8BKA2_MYTCO</name>
<evidence type="ECO:0000313" key="1">
    <source>
        <dbReference type="EMBL" id="CAC5384428.1"/>
    </source>
</evidence>
<dbReference type="AlphaFoldDB" id="A0A6J8BKA2"/>
<proteinExistence type="predicted"/>
<keyword evidence="2" id="KW-1185">Reference proteome</keyword>
<reference evidence="1 2" key="1">
    <citation type="submission" date="2020-06" db="EMBL/GenBank/DDBJ databases">
        <authorList>
            <person name="Li R."/>
            <person name="Bekaert M."/>
        </authorList>
    </citation>
    <scope>NUCLEOTIDE SEQUENCE [LARGE SCALE GENOMIC DNA]</scope>
    <source>
        <strain evidence="2">wild</strain>
    </source>
</reference>
<accession>A0A6J8BKA2</accession>
<sequence>MKLCSYDIIPLLFSALAIGKTVPKLFLDFCEGAKNAAAIPFDCASSIIDITIKIPGCNGDIHNNSHVQKLINKHKLTLKKELCKIKHKLNEYIVDRIDVCDDTIDDFSDLGATCDESGIIDDYSAKDSNDGQDCSLVSRESSLNIPESEPSFESVSASCAETQCPSCLIIPETPMSQL</sequence>
<evidence type="ECO:0000313" key="2">
    <source>
        <dbReference type="Proteomes" id="UP000507470"/>
    </source>
</evidence>
<organism evidence="1 2">
    <name type="scientific">Mytilus coruscus</name>
    <name type="common">Sea mussel</name>
    <dbReference type="NCBI Taxonomy" id="42192"/>
    <lineage>
        <taxon>Eukaryota</taxon>
        <taxon>Metazoa</taxon>
        <taxon>Spiralia</taxon>
        <taxon>Lophotrochozoa</taxon>
        <taxon>Mollusca</taxon>
        <taxon>Bivalvia</taxon>
        <taxon>Autobranchia</taxon>
        <taxon>Pteriomorphia</taxon>
        <taxon>Mytilida</taxon>
        <taxon>Mytiloidea</taxon>
        <taxon>Mytilidae</taxon>
        <taxon>Mytilinae</taxon>
        <taxon>Mytilus</taxon>
    </lineage>
</organism>